<dbReference type="InterPro" id="IPR002052">
    <property type="entry name" value="DNA_methylase_N6_adenine_CS"/>
</dbReference>
<dbReference type="GO" id="GO:0003676">
    <property type="term" value="F:nucleic acid binding"/>
    <property type="evidence" value="ECO:0007669"/>
    <property type="project" value="InterPro"/>
</dbReference>
<dbReference type="KEGG" id="npy:NPRO_22470"/>
<dbReference type="GO" id="GO:0032259">
    <property type="term" value="P:methylation"/>
    <property type="evidence" value="ECO:0007669"/>
    <property type="project" value="UniProtKB-KW"/>
</dbReference>
<dbReference type="InterPro" id="IPR018247">
    <property type="entry name" value="EF_Hand_1_Ca_BS"/>
</dbReference>
<reference evidence="1" key="1">
    <citation type="journal article" name="DNA Res.">
        <title>The physiological potential of anammox bacteria as revealed by their core genome structure.</title>
        <authorList>
            <person name="Okubo T."/>
            <person name="Toyoda A."/>
            <person name="Fukuhara K."/>
            <person name="Uchiyama I."/>
            <person name="Harigaya Y."/>
            <person name="Kuroiwa M."/>
            <person name="Suzuki T."/>
            <person name="Murakami Y."/>
            <person name="Suwa Y."/>
            <person name="Takami H."/>
        </authorList>
    </citation>
    <scope>NUCLEOTIDE SEQUENCE</scope>
    <source>
        <strain evidence="1">317325-2</strain>
    </source>
</reference>
<evidence type="ECO:0000313" key="2">
    <source>
        <dbReference type="Proteomes" id="UP000662873"/>
    </source>
</evidence>
<dbReference type="InterPro" id="IPR025247">
    <property type="entry name" value="EcoRI-like_methylase"/>
</dbReference>
<keyword evidence="1" id="KW-0489">Methyltransferase</keyword>
<sequence>MSTSSGNRTLSSAKAAKQDEFYTQLADIANELKHYKDHFKGKVVLCNCDDPYESNFFKYFAANFNTLGLKKLVTTSYEGSPIVGGQLPLMVMEGLKPYLNPLAPMNGGERGQGVRGKPRGWDGAHLVEINEVPDLNQDGAINLEDVEHLLRHDANTSRPLKQGGDFRSPECVEILKAADIIVTNPPFSLFREYVAQLMEHGKQFLIIGNKNAITLKEFFRLIKENKVWAGCRPFSGGMWFIADYMGKYEKVVDGVKLINVPTTWYTNLDNPKRHEFIPLFKKYSPEAYPKYVNYDAIEVGRVADIPEDYAGAMGVPITFLDKYNPDQFEILGSSMTLGTRMSEIAPKGTFLQGGPRFYLAKGDGTYQRQYDRIVIKQK</sequence>
<dbReference type="AlphaFoldDB" id="A0A809RXK5"/>
<gene>
    <name evidence="1" type="ORF">NPRO_22470</name>
</gene>
<name>A0A809RXK5_9BACT</name>
<dbReference type="EMBL" id="AP021858">
    <property type="protein sequence ID" value="BBO24652.1"/>
    <property type="molecule type" value="Genomic_DNA"/>
</dbReference>
<dbReference type="Pfam" id="PF13651">
    <property type="entry name" value="EcoRI_methylase"/>
    <property type="match status" value="1"/>
</dbReference>
<dbReference type="PROSITE" id="PS00092">
    <property type="entry name" value="N6_MTASE"/>
    <property type="match status" value="1"/>
</dbReference>
<dbReference type="PROSITE" id="PS00018">
    <property type="entry name" value="EF_HAND_1"/>
    <property type="match status" value="1"/>
</dbReference>
<protein>
    <submittedName>
        <fullName evidence="1">Adenine specific methyltransferase</fullName>
    </submittedName>
</protein>
<dbReference type="Proteomes" id="UP000662873">
    <property type="component" value="Chromosome"/>
</dbReference>
<dbReference type="GO" id="GO:0008168">
    <property type="term" value="F:methyltransferase activity"/>
    <property type="evidence" value="ECO:0007669"/>
    <property type="project" value="UniProtKB-KW"/>
</dbReference>
<accession>A0A809RXK5</accession>
<keyword evidence="1" id="KW-0808">Transferase</keyword>
<organism evidence="1 2">
    <name type="scientific">Candidatus Nitrosymbiomonas proteolyticus</name>
    <dbReference type="NCBI Taxonomy" id="2608984"/>
    <lineage>
        <taxon>Bacteria</taxon>
        <taxon>Bacillati</taxon>
        <taxon>Armatimonadota</taxon>
        <taxon>Armatimonadota incertae sedis</taxon>
        <taxon>Candidatus Nitrosymbiomonas</taxon>
    </lineage>
</organism>
<evidence type="ECO:0000313" key="1">
    <source>
        <dbReference type="EMBL" id="BBO24652.1"/>
    </source>
</evidence>
<proteinExistence type="predicted"/>